<evidence type="ECO:0000313" key="5">
    <source>
        <dbReference type="Proteomes" id="UP000092445"/>
    </source>
</evidence>
<accession>A0A1A9Z118</accession>
<reference evidence="5" key="1">
    <citation type="submission" date="2014-03" db="EMBL/GenBank/DDBJ databases">
        <authorList>
            <person name="Aksoy S."/>
            <person name="Warren W."/>
            <person name="Wilson R.K."/>
        </authorList>
    </citation>
    <scope>NUCLEOTIDE SEQUENCE [LARGE SCALE GENOMIC DNA]</scope>
    <source>
        <strain evidence="5">IAEA</strain>
    </source>
</reference>
<reference evidence="4" key="2">
    <citation type="submission" date="2020-05" db="UniProtKB">
        <authorList>
            <consortium name="EnsemblMetazoa"/>
        </authorList>
    </citation>
    <scope>IDENTIFICATION</scope>
    <source>
        <strain evidence="4">IAEA</strain>
    </source>
</reference>
<dbReference type="GO" id="GO:0019867">
    <property type="term" value="C:outer membrane"/>
    <property type="evidence" value="ECO:0007669"/>
    <property type="project" value="InterPro"/>
</dbReference>
<sequence length="112" mass="12963">MRFFAGGDRSVRGFKYQSLSFRNNNNDIIGSLKLFTLSLEYQFNFYKNWWSAIFLDSGDANNYLKYHNFKIGIGCGIRWLSQVGPIKIDIATPIFEPTENRLEFYVGLGSEL</sequence>
<keyword evidence="2" id="KW-0472">Membrane</keyword>
<dbReference type="InterPro" id="IPR000184">
    <property type="entry name" value="Bac_surfAg_D15"/>
</dbReference>
<dbReference type="Gene3D" id="2.40.160.50">
    <property type="entry name" value="membrane protein fhac: a member of the omp85/tpsb transporter family"/>
    <property type="match status" value="1"/>
</dbReference>
<proteinExistence type="predicted"/>
<evidence type="ECO:0000313" key="4">
    <source>
        <dbReference type="EnsemblMetazoa" id="GPAI000658-PA"/>
    </source>
</evidence>
<evidence type="ECO:0000256" key="2">
    <source>
        <dbReference type="ARBA" id="ARBA00023136"/>
    </source>
</evidence>
<dbReference type="EnsemblMetazoa" id="GPAI000658-RA">
    <property type="protein sequence ID" value="GPAI000658-PA"/>
    <property type="gene ID" value="GPAI000658"/>
</dbReference>
<dbReference type="Proteomes" id="UP000092445">
    <property type="component" value="Unassembled WGS sequence"/>
</dbReference>
<evidence type="ECO:0000259" key="3">
    <source>
        <dbReference type="Pfam" id="PF01103"/>
    </source>
</evidence>
<name>A0A1A9Z118_GLOPL</name>
<dbReference type="VEuPathDB" id="VectorBase:GPAI000658"/>
<comment type="subcellular location">
    <subcellularLocation>
        <location evidence="1">Membrane</location>
    </subcellularLocation>
</comment>
<feature type="domain" description="Bacterial surface antigen (D15)" evidence="3">
    <location>
        <begin position="2"/>
        <end position="110"/>
    </location>
</feature>
<evidence type="ECO:0000256" key="1">
    <source>
        <dbReference type="ARBA" id="ARBA00004370"/>
    </source>
</evidence>
<organism evidence="4 5">
    <name type="scientific">Glossina pallidipes</name>
    <name type="common">Tsetse fly</name>
    <dbReference type="NCBI Taxonomy" id="7398"/>
    <lineage>
        <taxon>Eukaryota</taxon>
        <taxon>Metazoa</taxon>
        <taxon>Ecdysozoa</taxon>
        <taxon>Arthropoda</taxon>
        <taxon>Hexapoda</taxon>
        <taxon>Insecta</taxon>
        <taxon>Pterygota</taxon>
        <taxon>Neoptera</taxon>
        <taxon>Endopterygota</taxon>
        <taxon>Diptera</taxon>
        <taxon>Brachycera</taxon>
        <taxon>Muscomorpha</taxon>
        <taxon>Hippoboscoidea</taxon>
        <taxon>Glossinidae</taxon>
        <taxon>Glossina</taxon>
    </lineage>
</organism>
<dbReference type="AlphaFoldDB" id="A0A1A9Z118"/>
<protein>
    <recommendedName>
        <fullName evidence="3">Bacterial surface antigen (D15) domain-containing protein</fullName>
    </recommendedName>
</protein>
<keyword evidence="5" id="KW-1185">Reference proteome</keyword>
<dbReference type="Pfam" id="PF01103">
    <property type="entry name" value="Omp85"/>
    <property type="match status" value="1"/>
</dbReference>